<organism evidence="1">
    <name type="scientific">Ignisphaera aggregans</name>
    <dbReference type="NCBI Taxonomy" id="334771"/>
    <lineage>
        <taxon>Archaea</taxon>
        <taxon>Thermoproteota</taxon>
        <taxon>Thermoprotei</taxon>
        <taxon>Desulfurococcales</taxon>
        <taxon>Desulfurococcaceae</taxon>
        <taxon>Ignisphaera</taxon>
    </lineage>
</organism>
<accession>A0A7J2U4L1</accession>
<gene>
    <name evidence="1" type="ORF">ENO26_06160</name>
</gene>
<reference evidence="1" key="1">
    <citation type="journal article" date="2020" name="mSystems">
        <title>Genome- and Community-Level Interaction Insights into Carbon Utilization and Element Cycling Functions of Hydrothermarchaeota in Hydrothermal Sediment.</title>
        <authorList>
            <person name="Zhou Z."/>
            <person name="Liu Y."/>
            <person name="Xu W."/>
            <person name="Pan J."/>
            <person name="Luo Z.H."/>
            <person name="Li M."/>
        </authorList>
    </citation>
    <scope>NUCLEOTIDE SEQUENCE [LARGE SCALE GENOMIC DNA]</scope>
    <source>
        <strain evidence="1">SpSt-125</strain>
    </source>
</reference>
<sequence>MKLSRRFLDEASKSVEPIHAQGFFYVSRDYISYYLVFDYYDPLEYYNTIASDEQLFDAEVSKLWANMQQFLDSEVVKVNDVKVSPKVVMIDIGFRKNKKNPYIVFLIRFKAPIKTGKNIYENVYESEVVEYDYVAYWVFPPGSKILRVDFGVGEEEWDVVKSNVLAIYGRRGMKTSGYELIEFEIVELP</sequence>
<protein>
    <submittedName>
        <fullName evidence="1">Uncharacterized protein</fullName>
    </submittedName>
</protein>
<evidence type="ECO:0000313" key="1">
    <source>
        <dbReference type="EMBL" id="HEM67132.1"/>
    </source>
</evidence>
<comment type="caution">
    <text evidence="1">The sequence shown here is derived from an EMBL/GenBank/DDBJ whole genome shotgun (WGS) entry which is preliminary data.</text>
</comment>
<dbReference type="AlphaFoldDB" id="A0A7J2U4L1"/>
<name>A0A7J2U4L1_9CREN</name>
<proteinExistence type="predicted"/>
<dbReference type="EMBL" id="DSEU01000040">
    <property type="protein sequence ID" value="HEM67132.1"/>
    <property type="molecule type" value="Genomic_DNA"/>
</dbReference>